<sequence length="72" mass="8258">MKNHHLKALQVVSKEQGRFEEQSQKNMVHLGQLLVYLIRGLREGILDWPGSAFSNPQSLGPLQDKLVKNIHR</sequence>
<proteinExistence type="predicted"/>
<comment type="caution">
    <text evidence="1">The sequence shown here is derived from an EMBL/GenBank/DDBJ whole genome shotgun (WGS) entry which is preliminary data.</text>
</comment>
<dbReference type="EMBL" id="SMAN01000015">
    <property type="protein sequence ID" value="TCT19974.1"/>
    <property type="molecule type" value="Genomic_DNA"/>
</dbReference>
<evidence type="ECO:0000313" key="1">
    <source>
        <dbReference type="EMBL" id="TCT19974.1"/>
    </source>
</evidence>
<accession>A0A4R3MUF6</accession>
<dbReference type="Proteomes" id="UP000294650">
    <property type="component" value="Unassembled WGS sequence"/>
</dbReference>
<gene>
    <name evidence="1" type="ORF">EDD68_11524</name>
</gene>
<protein>
    <submittedName>
        <fullName evidence="1">Uncharacterized protein</fullName>
    </submittedName>
</protein>
<evidence type="ECO:0000313" key="2">
    <source>
        <dbReference type="Proteomes" id="UP000294650"/>
    </source>
</evidence>
<dbReference type="AlphaFoldDB" id="A0A4R3MUF6"/>
<organism evidence="1 2">
    <name type="scientific">Melghiribacillus thermohalophilus</name>
    <dbReference type="NCBI Taxonomy" id="1324956"/>
    <lineage>
        <taxon>Bacteria</taxon>
        <taxon>Bacillati</taxon>
        <taxon>Bacillota</taxon>
        <taxon>Bacilli</taxon>
        <taxon>Bacillales</taxon>
        <taxon>Bacillaceae</taxon>
        <taxon>Melghiribacillus</taxon>
    </lineage>
</organism>
<keyword evidence="2" id="KW-1185">Reference proteome</keyword>
<reference evidence="1 2" key="1">
    <citation type="submission" date="2019-03" db="EMBL/GenBank/DDBJ databases">
        <title>Genomic Encyclopedia of Type Strains, Phase IV (KMG-IV): sequencing the most valuable type-strain genomes for metagenomic binning, comparative biology and taxonomic classification.</title>
        <authorList>
            <person name="Goeker M."/>
        </authorList>
    </citation>
    <scope>NUCLEOTIDE SEQUENCE [LARGE SCALE GENOMIC DNA]</scope>
    <source>
        <strain evidence="1 2">DSM 25894</strain>
    </source>
</reference>
<name>A0A4R3MUF6_9BACI</name>